<accession>A0A5D2LBE7</accession>
<reference evidence="2 3" key="1">
    <citation type="submission" date="2019-07" db="EMBL/GenBank/DDBJ databases">
        <title>WGS assembly of Gossypium tomentosum.</title>
        <authorList>
            <person name="Chen Z.J."/>
            <person name="Sreedasyam A."/>
            <person name="Ando A."/>
            <person name="Song Q."/>
            <person name="De L."/>
            <person name="Hulse-Kemp A."/>
            <person name="Ding M."/>
            <person name="Ye W."/>
            <person name="Kirkbride R."/>
            <person name="Jenkins J."/>
            <person name="Plott C."/>
            <person name="Lovell J."/>
            <person name="Lin Y.-M."/>
            <person name="Vaughn R."/>
            <person name="Liu B."/>
            <person name="Li W."/>
            <person name="Simpson S."/>
            <person name="Scheffler B."/>
            <person name="Saski C."/>
            <person name="Grover C."/>
            <person name="Hu G."/>
            <person name="Conover J."/>
            <person name="Carlson J."/>
            <person name="Shu S."/>
            <person name="Boston L."/>
            <person name="Williams M."/>
            <person name="Peterson D."/>
            <person name="Mcgee K."/>
            <person name="Jones D."/>
            <person name="Wendel J."/>
            <person name="Stelly D."/>
            <person name="Grimwood J."/>
            <person name="Schmutz J."/>
        </authorList>
    </citation>
    <scope>NUCLEOTIDE SEQUENCE [LARGE SCALE GENOMIC DNA]</scope>
    <source>
        <strain evidence="2">7179.01</strain>
    </source>
</reference>
<protein>
    <submittedName>
        <fullName evidence="2">Uncharacterized protein</fullName>
    </submittedName>
</protein>
<feature type="compositionally biased region" description="Polar residues" evidence="1">
    <location>
        <begin position="20"/>
        <end position="29"/>
    </location>
</feature>
<gene>
    <name evidence="2" type="ORF">ES332_D04G022500v1</name>
</gene>
<keyword evidence="3" id="KW-1185">Reference proteome</keyword>
<sequence length="87" mass="10073">MGSSVISNSNGPLKDDHRPSFQNPLAQGTQKEHSVGHFKSILNLHIWSNTLVHHVHERWKLKEFNMTIRLTFMHGLYAYTSKGEYKI</sequence>
<evidence type="ECO:0000313" key="3">
    <source>
        <dbReference type="Proteomes" id="UP000322667"/>
    </source>
</evidence>
<dbReference type="Proteomes" id="UP000322667">
    <property type="component" value="Chromosome D04"/>
</dbReference>
<name>A0A5D2LBE7_GOSTO</name>
<proteinExistence type="predicted"/>
<evidence type="ECO:0000313" key="2">
    <source>
        <dbReference type="EMBL" id="TYH75483.1"/>
    </source>
</evidence>
<evidence type="ECO:0000256" key="1">
    <source>
        <dbReference type="SAM" id="MobiDB-lite"/>
    </source>
</evidence>
<dbReference type="AlphaFoldDB" id="A0A5D2LBE7"/>
<feature type="compositionally biased region" description="Polar residues" evidence="1">
    <location>
        <begin position="1"/>
        <end position="11"/>
    </location>
</feature>
<feature type="region of interest" description="Disordered" evidence="1">
    <location>
        <begin position="1"/>
        <end position="32"/>
    </location>
</feature>
<dbReference type="EMBL" id="CM017626">
    <property type="protein sequence ID" value="TYH75483.1"/>
    <property type="molecule type" value="Genomic_DNA"/>
</dbReference>
<organism evidence="2 3">
    <name type="scientific">Gossypium tomentosum</name>
    <name type="common">Hawaiian cotton</name>
    <name type="synonym">Gossypium sandvicense</name>
    <dbReference type="NCBI Taxonomy" id="34277"/>
    <lineage>
        <taxon>Eukaryota</taxon>
        <taxon>Viridiplantae</taxon>
        <taxon>Streptophyta</taxon>
        <taxon>Embryophyta</taxon>
        <taxon>Tracheophyta</taxon>
        <taxon>Spermatophyta</taxon>
        <taxon>Magnoliopsida</taxon>
        <taxon>eudicotyledons</taxon>
        <taxon>Gunneridae</taxon>
        <taxon>Pentapetalae</taxon>
        <taxon>rosids</taxon>
        <taxon>malvids</taxon>
        <taxon>Malvales</taxon>
        <taxon>Malvaceae</taxon>
        <taxon>Malvoideae</taxon>
        <taxon>Gossypium</taxon>
    </lineage>
</organism>